<dbReference type="Gene3D" id="3.30.40.10">
    <property type="entry name" value="Zinc/RING finger domain, C3HC4 (zinc finger)"/>
    <property type="match status" value="1"/>
</dbReference>
<name>A0AAV2Z2L2_9STRA</name>
<feature type="domain" description="FYVE-type" evidence="6">
    <location>
        <begin position="336"/>
        <end position="408"/>
    </location>
</feature>
<organism evidence="7 8">
    <name type="scientific">Lagenidium giganteum</name>
    <dbReference type="NCBI Taxonomy" id="4803"/>
    <lineage>
        <taxon>Eukaryota</taxon>
        <taxon>Sar</taxon>
        <taxon>Stramenopiles</taxon>
        <taxon>Oomycota</taxon>
        <taxon>Peronosporomycetes</taxon>
        <taxon>Pythiales</taxon>
        <taxon>Pythiaceae</taxon>
    </lineage>
</organism>
<evidence type="ECO:0000256" key="2">
    <source>
        <dbReference type="ARBA" id="ARBA00022771"/>
    </source>
</evidence>
<dbReference type="GO" id="GO:0008270">
    <property type="term" value="F:zinc ion binding"/>
    <property type="evidence" value="ECO:0007669"/>
    <property type="project" value="UniProtKB-KW"/>
</dbReference>
<dbReference type="CDD" id="cd00065">
    <property type="entry name" value="FYVE_like_SF"/>
    <property type="match status" value="1"/>
</dbReference>
<feature type="region of interest" description="Disordered" evidence="5">
    <location>
        <begin position="451"/>
        <end position="475"/>
    </location>
</feature>
<dbReference type="InterPro" id="IPR011011">
    <property type="entry name" value="Znf_FYVE_PHD"/>
</dbReference>
<feature type="region of interest" description="Disordered" evidence="5">
    <location>
        <begin position="99"/>
        <end position="118"/>
    </location>
</feature>
<keyword evidence="3" id="KW-0862">Zinc</keyword>
<evidence type="ECO:0000313" key="7">
    <source>
        <dbReference type="EMBL" id="DBA00541.1"/>
    </source>
</evidence>
<keyword evidence="1" id="KW-0479">Metal-binding</keyword>
<evidence type="ECO:0000256" key="1">
    <source>
        <dbReference type="ARBA" id="ARBA00022723"/>
    </source>
</evidence>
<protein>
    <recommendedName>
        <fullName evidence="6">FYVE-type domain-containing protein</fullName>
    </recommendedName>
</protein>
<evidence type="ECO:0000313" key="8">
    <source>
        <dbReference type="Proteomes" id="UP001146120"/>
    </source>
</evidence>
<feature type="region of interest" description="Disordered" evidence="5">
    <location>
        <begin position="13"/>
        <end position="34"/>
    </location>
</feature>
<dbReference type="InterPro" id="IPR017455">
    <property type="entry name" value="Znf_FYVE-rel"/>
</dbReference>
<keyword evidence="8" id="KW-1185">Reference proteome</keyword>
<keyword evidence="2 4" id="KW-0863">Zinc-finger</keyword>
<dbReference type="EMBL" id="DAKRPA010000062">
    <property type="protein sequence ID" value="DBA00541.1"/>
    <property type="molecule type" value="Genomic_DNA"/>
</dbReference>
<dbReference type="Proteomes" id="UP001146120">
    <property type="component" value="Unassembled WGS sequence"/>
</dbReference>
<reference evidence="7" key="1">
    <citation type="submission" date="2022-11" db="EMBL/GenBank/DDBJ databases">
        <authorList>
            <person name="Morgan W.R."/>
            <person name="Tartar A."/>
        </authorList>
    </citation>
    <scope>NUCLEOTIDE SEQUENCE</scope>
    <source>
        <strain evidence="7">ARSEF 373</strain>
    </source>
</reference>
<gene>
    <name evidence="7" type="ORF">N0F65_006445</name>
</gene>
<reference evidence="7" key="2">
    <citation type="journal article" date="2023" name="Microbiol Resour">
        <title>Decontamination and Annotation of the Draft Genome Sequence of the Oomycete Lagenidium giganteum ARSEF 373.</title>
        <authorList>
            <person name="Morgan W.R."/>
            <person name="Tartar A."/>
        </authorList>
    </citation>
    <scope>NUCLEOTIDE SEQUENCE</scope>
    <source>
        <strain evidence="7">ARSEF 373</strain>
    </source>
</reference>
<sequence>MIDSYHRVELNRVSTSETASVKATSPVTAASDNSLHTDMNELGAFLWGSAPNAWEASGQFDYVRSHAEQAIEKVMSEDLNKTYIATKQVQDVRIYKPIPRPTTTSDCSPPPATNSAPARYEPTRVEYRGVTRVPGTIDTILELLAAKEEREAYWVALNTIKGFVHGQLFNSQRLNEQDAFPRWNQKYLAARYTKYPSTRVIDTCFAEYATYKSDPTSEFERAFVYRRSVDDRCFAMNEVEAKMAKYEDDCNRFYIQDWLYEVSETKEKHVCKVVLTCNVFLPINASTAYDKQEFREFCTTNLVSLRMLLIKQWREQMTNAVGSASMLFAPWKRGQSSQSRCCGVCSAAFSLLRKRNTCYTCDMVVCSKCCVKLHRSDSLSSTSSTGSNQSGFGLDGSHRRTIKECTLCNQFGCDGTVSRVSISIRRQFTKSVTPYKSASTTELDDDLDLVLSDDDHDQSDTQSVKSDMSVPQMGPSNLRRCASMGSARASGRVLYPGPTMPTRQPASTSGVVLFAENEIPSMLNSSFHNVSRASPPFRGKRAVRAVSEDNVLLTRHDELDEELYSEDDLANFNLQLL</sequence>
<evidence type="ECO:0000256" key="5">
    <source>
        <dbReference type="SAM" id="MobiDB-lite"/>
    </source>
</evidence>
<accession>A0AAV2Z2L2</accession>
<evidence type="ECO:0000256" key="3">
    <source>
        <dbReference type="ARBA" id="ARBA00022833"/>
    </source>
</evidence>
<comment type="caution">
    <text evidence="7">The sequence shown here is derived from an EMBL/GenBank/DDBJ whole genome shotgun (WGS) entry which is preliminary data.</text>
</comment>
<evidence type="ECO:0000259" key="6">
    <source>
        <dbReference type="PROSITE" id="PS50178"/>
    </source>
</evidence>
<evidence type="ECO:0000256" key="4">
    <source>
        <dbReference type="PROSITE-ProRule" id="PRU00091"/>
    </source>
</evidence>
<proteinExistence type="predicted"/>
<dbReference type="SUPFAM" id="SSF57903">
    <property type="entry name" value="FYVE/PHD zinc finger"/>
    <property type="match status" value="1"/>
</dbReference>
<dbReference type="AlphaFoldDB" id="A0AAV2Z2L2"/>
<dbReference type="PROSITE" id="PS50178">
    <property type="entry name" value="ZF_FYVE"/>
    <property type="match status" value="1"/>
</dbReference>
<dbReference type="InterPro" id="IPR013083">
    <property type="entry name" value="Znf_RING/FYVE/PHD"/>
</dbReference>